<feature type="domain" description="Carboxymuconolactone decarboxylase-like" evidence="1">
    <location>
        <begin position="34"/>
        <end position="118"/>
    </location>
</feature>
<reference evidence="2 3" key="1">
    <citation type="submission" date="2018-11" db="EMBL/GenBank/DDBJ databases">
        <title>Sequencing the genomes of 1000 actinobacteria strains.</title>
        <authorList>
            <person name="Klenk H.-P."/>
        </authorList>
    </citation>
    <scope>NUCLEOTIDE SEQUENCE [LARGE SCALE GENOMIC DNA]</scope>
    <source>
        <strain evidence="2 3">DSM 44254</strain>
    </source>
</reference>
<evidence type="ECO:0000259" key="1">
    <source>
        <dbReference type="Pfam" id="PF02627"/>
    </source>
</evidence>
<keyword evidence="3" id="KW-1185">Reference proteome</keyword>
<comment type="caution">
    <text evidence="2">The sequence shown here is derived from an EMBL/GenBank/DDBJ whole genome shotgun (WGS) entry which is preliminary data.</text>
</comment>
<name>A0A3N1D6J4_9ACTN</name>
<dbReference type="SUPFAM" id="SSF69118">
    <property type="entry name" value="AhpD-like"/>
    <property type="match status" value="1"/>
</dbReference>
<sequence length="133" mass="14151">MSREERYARGLEVMRRIDTGEVREAVTSVADVSPELAHQIIAWAYGEMLARPVLAPRDRQLVTLGMLAALGGCEPQLELHVGASLNAGLSPEEVVEALLQSAVYCGMPRALNAAAVARKVFAARGIAAPDPAC</sequence>
<dbReference type="Proteomes" id="UP000272400">
    <property type="component" value="Unassembled WGS sequence"/>
</dbReference>
<dbReference type="Gene3D" id="1.20.1290.10">
    <property type="entry name" value="AhpD-like"/>
    <property type="match status" value="1"/>
</dbReference>
<accession>A0A3N1D6J4</accession>
<evidence type="ECO:0000313" key="2">
    <source>
        <dbReference type="EMBL" id="ROO89134.1"/>
    </source>
</evidence>
<evidence type="ECO:0000313" key="3">
    <source>
        <dbReference type="Proteomes" id="UP000272400"/>
    </source>
</evidence>
<dbReference type="InterPro" id="IPR029032">
    <property type="entry name" value="AhpD-like"/>
</dbReference>
<dbReference type="EMBL" id="RJKE01000001">
    <property type="protein sequence ID" value="ROO89134.1"/>
    <property type="molecule type" value="Genomic_DNA"/>
</dbReference>
<gene>
    <name evidence="2" type="ORF">EDD29_6821</name>
</gene>
<dbReference type="InterPro" id="IPR003779">
    <property type="entry name" value="CMD-like"/>
</dbReference>
<proteinExistence type="predicted"/>
<dbReference type="GO" id="GO:0051920">
    <property type="term" value="F:peroxiredoxin activity"/>
    <property type="evidence" value="ECO:0007669"/>
    <property type="project" value="InterPro"/>
</dbReference>
<dbReference type="PANTHER" id="PTHR33570">
    <property type="entry name" value="4-CARBOXYMUCONOLACTONE DECARBOXYLASE FAMILY PROTEIN"/>
    <property type="match status" value="1"/>
</dbReference>
<dbReference type="AlphaFoldDB" id="A0A3N1D6J4"/>
<dbReference type="PANTHER" id="PTHR33570:SF10">
    <property type="entry name" value="GAMMA-CARBOXYMUCONOLACTONE DECARBOXYLASE"/>
    <property type="match status" value="1"/>
</dbReference>
<protein>
    <submittedName>
        <fullName evidence="2">4-carboxymuconolactone decarboxylase</fullName>
    </submittedName>
</protein>
<dbReference type="InterPro" id="IPR052512">
    <property type="entry name" value="4CMD/NDH-1_regulator"/>
</dbReference>
<dbReference type="Pfam" id="PF02627">
    <property type="entry name" value="CMD"/>
    <property type="match status" value="1"/>
</dbReference>
<organism evidence="2 3">
    <name type="scientific">Actinocorallia herbida</name>
    <dbReference type="NCBI Taxonomy" id="58109"/>
    <lineage>
        <taxon>Bacteria</taxon>
        <taxon>Bacillati</taxon>
        <taxon>Actinomycetota</taxon>
        <taxon>Actinomycetes</taxon>
        <taxon>Streptosporangiales</taxon>
        <taxon>Thermomonosporaceae</taxon>
        <taxon>Actinocorallia</taxon>
    </lineage>
</organism>
<dbReference type="OrthoDB" id="9802489at2"/>
<dbReference type="RefSeq" id="WP_123668281.1">
    <property type="nucleotide sequence ID" value="NZ_RJKE01000001.1"/>
</dbReference>